<proteinExistence type="predicted"/>
<name>A0AB36R0A0_9HYPH</name>
<organism evidence="1 2">
    <name type="scientific">Mesorhizobium mediterraneum</name>
    <dbReference type="NCBI Taxonomy" id="43617"/>
    <lineage>
        <taxon>Bacteria</taxon>
        <taxon>Pseudomonadati</taxon>
        <taxon>Pseudomonadota</taxon>
        <taxon>Alphaproteobacteria</taxon>
        <taxon>Hyphomicrobiales</taxon>
        <taxon>Phyllobacteriaceae</taxon>
        <taxon>Mesorhizobium</taxon>
    </lineage>
</organism>
<sequence>MRAPFIDPSIQARQYQFRGKGHCMDPLFPEGSTAFMTQDVAPRVGDHVCVYFRDGTFADGNIKHKILTAFDDDAISLSQLNPPKTITFRRRAILAMHKIYAIQVPDGCFFGLPEGSTKARRTIEDGAVSSVTTTVNRLV</sequence>
<protein>
    <recommendedName>
        <fullName evidence="3">Peptidase S24/S26A/S26B/S26C domain-containing protein</fullName>
    </recommendedName>
</protein>
<accession>A0AB36R0A0</accession>
<comment type="caution">
    <text evidence="1">The sequence shown here is derived from an EMBL/GenBank/DDBJ whole genome shotgun (WGS) entry which is preliminary data.</text>
</comment>
<evidence type="ECO:0008006" key="3">
    <source>
        <dbReference type="Google" id="ProtNLM"/>
    </source>
</evidence>
<keyword evidence="2" id="KW-1185">Reference proteome</keyword>
<dbReference type="EMBL" id="NPKI01000051">
    <property type="protein sequence ID" value="PAP97812.1"/>
    <property type="molecule type" value="Genomic_DNA"/>
</dbReference>
<reference evidence="2" key="1">
    <citation type="submission" date="2017-08" db="EMBL/GenBank/DDBJ databases">
        <title>Mesorhizobium wenxinae sp. nov., a novel rhizobial species isolated from root nodules of chickpea (Cicer arietinum L.).</title>
        <authorList>
            <person name="Zhang J."/>
        </authorList>
    </citation>
    <scope>NUCLEOTIDE SEQUENCE [LARGE SCALE GENOMIC DNA]</scope>
    <source>
        <strain evidence="2">USDA 3392</strain>
    </source>
</reference>
<dbReference type="AlphaFoldDB" id="A0AB36R0A0"/>
<evidence type="ECO:0000313" key="2">
    <source>
        <dbReference type="Proteomes" id="UP000216215"/>
    </source>
</evidence>
<evidence type="ECO:0000313" key="1">
    <source>
        <dbReference type="EMBL" id="PAP97812.1"/>
    </source>
</evidence>
<gene>
    <name evidence="1" type="ORF">CIT25_35080</name>
</gene>
<dbReference type="Proteomes" id="UP000216215">
    <property type="component" value="Unassembled WGS sequence"/>
</dbReference>